<keyword evidence="2" id="KW-0813">Transport</keyword>
<dbReference type="PROSITE" id="PS00211">
    <property type="entry name" value="ABC_TRANSPORTER_1"/>
    <property type="match status" value="1"/>
</dbReference>
<dbReference type="InterPro" id="IPR027417">
    <property type="entry name" value="P-loop_NTPase"/>
</dbReference>
<dbReference type="PROSITE" id="PS50893">
    <property type="entry name" value="ABC_TRANSPORTER_2"/>
    <property type="match status" value="1"/>
</dbReference>
<dbReference type="InterPro" id="IPR003439">
    <property type="entry name" value="ABC_transporter-like_ATP-bd"/>
</dbReference>
<evidence type="ECO:0000313" key="7">
    <source>
        <dbReference type="Proteomes" id="UP000248806"/>
    </source>
</evidence>
<keyword evidence="4 6" id="KW-0067">ATP-binding</keyword>
<accession>A0A326UIQ2</accession>
<evidence type="ECO:0000256" key="4">
    <source>
        <dbReference type="ARBA" id="ARBA00022840"/>
    </source>
</evidence>
<name>A0A326UIQ2_THEHA</name>
<reference evidence="6 7" key="1">
    <citation type="submission" date="2018-06" db="EMBL/GenBank/DDBJ databases">
        <title>Genomic Encyclopedia of Archaeal and Bacterial Type Strains, Phase II (KMG-II): from individual species to whole genera.</title>
        <authorList>
            <person name="Goeker M."/>
        </authorList>
    </citation>
    <scope>NUCLEOTIDE SEQUENCE [LARGE SCALE GENOMIC DNA]</scope>
    <source>
        <strain evidence="6 7">ATCC BAA-1881</strain>
    </source>
</reference>
<dbReference type="EMBL" id="QKUF01000001">
    <property type="protein sequence ID" value="PZW36630.1"/>
    <property type="molecule type" value="Genomic_DNA"/>
</dbReference>
<comment type="similarity">
    <text evidence="1">Belongs to the ABC transporter superfamily.</text>
</comment>
<dbReference type="Pfam" id="PF00005">
    <property type="entry name" value="ABC_tran"/>
    <property type="match status" value="1"/>
</dbReference>
<dbReference type="SMART" id="SM00382">
    <property type="entry name" value="AAA"/>
    <property type="match status" value="1"/>
</dbReference>
<dbReference type="GO" id="GO:0016887">
    <property type="term" value="F:ATP hydrolysis activity"/>
    <property type="evidence" value="ECO:0007669"/>
    <property type="project" value="InterPro"/>
</dbReference>
<dbReference type="CDD" id="cd03268">
    <property type="entry name" value="ABC_BcrA_bacitracin_resist"/>
    <property type="match status" value="1"/>
</dbReference>
<comment type="caution">
    <text evidence="6">The sequence shown here is derived from an EMBL/GenBank/DDBJ whole genome shotgun (WGS) entry which is preliminary data.</text>
</comment>
<keyword evidence="3" id="KW-0547">Nucleotide-binding</keyword>
<gene>
    <name evidence="6" type="ORF">EI42_00809</name>
</gene>
<dbReference type="Gene3D" id="3.40.50.300">
    <property type="entry name" value="P-loop containing nucleotide triphosphate hydrolases"/>
    <property type="match status" value="1"/>
</dbReference>
<dbReference type="InterPro" id="IPR017871">
    <property type="entry name" value="ABC_transporter-like_CS"/>
</dbReference>
<evidence type="ECO:0000256" key="2">
    <source>
        <dbReference type="ARBA" id="ARBA00022448"/>
    </source>
</evidence>
<evidence type="ECO:0000256" key="3">
    <source>
        <dbReference type="ARBA" id="ARBA00022741"/>
    </source>
</evidence>
<dbReference type="InterPro" id="IPR003593">
    <property type="entry name" value="AAA+_ATPase"/>
</dbReference>
<proteinExistence type="inferred from homology"/>
<dbReference type="AlphaFoldDB" id="A0A326UIQ2"/>
<sequence length="298" mass="33067">MSFIVQTVHLTKKYRNQIALQNVNLLIEQGTIYGLLGPNGAGKSTLIKHLVGLLRPTEGQVLLFGEPWRREHLWHIGALIEGPALYGHLTAWENLAVHATLLGVPKNRIDEALEQVDLRNVGSKKAAQFSLGMKQRLGIASALLSRPKLLILDEPTNGLDPAGIREMRGLIHRFCQQGMTVLVSSHILAEIEQVVTHLGIISKGQLRYQGRLRDLLAQGQQRVELETPQLQQAYRLLQPSFPALRVEGQKLVLPNPGAVTAQIISLLTQHGIAVTKIDTVQDDLETLFLRLVESGNYR</sequence>
<dbReference type="PANTHER" id="PTHR43335:SF4">
    <property type="entry name" value="ABC TRANSPORTER, ATP-BINDING PROTEIN"/>
    <property type="match status" value="1"/>
</dbReference>
<evidence type="ECO:0000313" key="6">
    <source>
        <dbReference type="EMBL" id="PZW36630.1"/>
    </source>
</evidence>
<dbReference type="Proteomes" id="UP000248806">
    <property type="component" value="Unassembled WGS sequence"/>
</dbReference>
<evidence type="ECO:0000256" key="1">
    <source>
        <dbReference type="ARBA" id="ARBA00005417"/>
    </source>
</evidence>
<dbReference type="PANTHER" id="PTHR43335">
    <property type="entry name" value="ABC TRANSPORTER, ATP-BINDING PROTEIN"/>
    <property type="match status" value="1"/>
</dbReference>
<protein>
    <submittedName>
        <fullName evidence="6">ABC-2 type transport system ATP-binding protein</fullName>
    </submittedName>
</protein>
<dbReference type="GO" id="GO:0005524">
    <property type="term" value="F:ATP binding"/>
    <property type="evidence" value="ECO:0007669"/>
    <property type="project" value="UniProtKB-KW"/>
</dbReference>
<feature type="domain" description="ABC transporter" evidence="5">
    <location>
        <begin position="5"/>
        <end position="228"/>
    </location>
</feature>
<evidence type="ECO:0000259" key="5">
    <source>
        <dbReference type="PROSITE" id="PS50893"/>
    </source>
</evidence>
<organism evidence="6 7">
    <name type="scientific">Thermosporothrix hazakensis</name>
    <dbReference type="NCBI Taxonomy" id="644383"/>
    <lineage>
        <taxon>Bacteria</taxon>
        <taxon>Bacillati</taxon>
        <taxon>Chloroflexota</taxon>
        <taxon>Ktedonobacteria</taxon>
        <taxon>Ktedonobacterales</taxon>
        <taxon>Thermosporotrichaceae</taxon>
        <taxon>Thermosporothrix</taxon>
    </lineage>
</organism>
<keyword evidence="7" id="KW-1185">Reference proteome</keyword>
<dbReference type="SUPFAM" id="SSF52540">
    <property type="entry name" value="P-loop containing nucleoside triphosphate hydrolases"/>
    <property type="match status" value="1"/>
</dbReference>